<gene>
    <name evidence="1" type="ORF">BcabD6B2_09790</name>
</gene>
<protein>
    <submittedName>
        <fullName evidence="1">YihY/virulence factor BrkB family protein</fullName>
    </submittedName>
</protein>
<evidence type="ECO:0000313" key="2">
    <source>
        <dbReference type="Proteomes" id="UP001497744"/>
    </source>
</evidence>
<dbReference type="AlphaFoldDB" id="A0AAV4LSI6"/>
<proteinExistence type="predicted"/>
<sequence length="112" mass="11091">MKADCPSWDPKNMSNGQVTGPFPYGFGFSSKWSNGQEVQDAISTLTGESPNEGLPALLRHVNKLLAASTSSSVTSAVSGILGTAAVGGAGAAGALNVGGVTTALKGAIGLLK</sequence>
<comment type="caution">
    <text evidence="1">The sequence shown here is derived from an EMBL/GenBank/DDBJ whole genome shotgun (WGS) entry which is preliminary data.</text>
</comment>
<dbReference type="RefSeq" id="XP_067713615.1">
    <property type="nucleotide sequence ID" value="XM_067857514.1"/>
</dbReference>
<organism evidence="1 2">
    <name type="scientific">Babesia caballi</name>
    <dbReference type="NCBI Taxonomy" id="5871"/>
    <lineage>
        <taxon>Eukaryota</taxon>
        <taxon>Sar</taxon>
        <taxon>Alveolata</taxon>
        <taxon>Apicomplexa</taxon>
        <taxon>Aconoidasida</taxon>
        <taxon>Piroplasmida</taxon>
        <taxon>Babesiidae</taxon>
        <taxon>Babesia</taxon>
    </lineage>
</organism>
<keyword evidence="2" id="KW-1185">Reference proteome</keyword>
<dbReference type="GeneID" id="94193027"/>
<reference evidence="1 2" key="1">
    <citation type="submission" date="2021-06" db="EMBL/GenBank/DDBJ databases">
        <title>Genome sequence of Babesia caballi.</title>
        <authorList>
            <person name="Yamagishi J."/>
            <person name="Kidaka T."/>
            <person name="Ochi A."/>
        </authorList>
    </citation>
    <scope>NUCLEOTIDE SEQUENCE [LARGE SCALE GENOMIC DNA]</scope>
    <source>
        <strain evidence="1">USDA-D6B2</strain>
    </source>
</reference>
<name>A0AAV4LSI6_BABCB</name>
<evidence type="ECO:0000313" key="1">
    <source>
        <dbReference type="EMBL" id="GIX61544.1"/>
    </source>
</evidence>
<dbReference type="EMBL" id="BPLF01000001">
    <property type="protein sequence ID" value="GIX61544.1"/>
    <property type="molecule type" value="Genomic_DNA"/>
</dbReference>
<accession>A0AAV4LSI6</accession>
<dbReference type="Proteomes" id="UP001497744">
    <property type="component" value="Unassembled WGS sequence"/>
</dbReference>